<evidence type="ECO:0000256" key="3">
    <source>
        <dbReference type="ARBA" id="ARBA00004479"/>
    </source>
</evidence>
<evidence type="ECO:0000259" key="24">
    <source>
        <dbReference type="PROSITE" id="PS50011"/>
    </source>
</evidence>
<comment type="cofactor">
    <cofactor evidence="1">
        <name>Mn(2+)</name>
        <dbReference type="ChEBI" id="CHEBI:29035"/>
    </cofactor>
</comment>
<keyword evidence="7" id="KW-0808">Transferase</keyword>
<keyword evidence="17" id="KW-0675">Receptor</keyword>
<dbReference type="InterPro" id="IPR001245">
    <property type="entry name" value="Ser-Thr/Tyr_kinase_cat_dom"/>
</dbReference>
<dbReference type="CDD" id="cd14054">
    <property type="entry name" value="STKc_BMPR2_AMHR2"/>
    <property type="match status" value="1"/>
</dbReference>
<evidence type="ECO:0000256" key="12">
    <source>
        <dbReference type="ARBA" id="ARBA00022777"/>
    </source>
</evidence>
<evidence type="ECO:0000256" key="13">
    <source>
        <dbReference type="ARBA" id="ARBA00022840"/>
    </source>
</evidence>
<keyword evidence="8 23" id="KW-0812">Transmembrane</keyword>
<evidence type="ECO:0000256" key="11">
    <source>
        <dbReference type="ARBA" id="ARBA00022741"/>
    </source>
</evidence>
<dbReference type="Gene3D" id="3.30.200.20">
    <property type="entry name" value="Phosphorylase Kinase, domain 1"/>
    <property type="match status" value="1"/>
</dbReference>
<dbReference type="AlphaFoldDB" id="A0A7R9FXN7"/>
<dbReference type="GO" id="GO:0030509">
    <property type="term" value="P:BMP signaling pathway"/>
    <property type="evidence" value="ECO:0007669"/>
    <property type="project" value="TreeGrafter"/>
</dbReference>
<dbReference type="InterPro" id="IPR045860">
    <property type="entry name" value="Snake_toxin-like_sf"/>
</dbReference>
<comment type="subcellular location">
    <subcellularLocation>
        <location evidence="3">Membrane</location>
        <topology evidence="3">Single-pass type I membrane protein</topology>
    </subcellularLocation>
</comment>
<dbReference type="PANTHER" id="PTHR23255:SF100">
    <property type="entry name" value="RECEPTOR PROTEIN SERINE_THREONINE KINASE"/>
    <property type="match status" value="1"/>
</dbReference>
<comment type="similarity">
    <text evidence="4">Belongs to the protein kinase superfamily. TKL Ser/Thr protein kinase family. TGFB receptor subfamily.</text>
</comment>
<evidence type="ECO:0000256" key="20">
    <source>
        <dbReference type="ARBA" id="ARBA00048773"/>
    </source>
</evidence>
<dbReference type="Pfam" id="PF07714">
    <property type="entry name" value="PK_Tyr_Ser-Thr"/>
    <property type="match status" value="1"/>
</dbReference>
<evidence type="ECO:0000256" key="17">
    <source>
        <dbReference type="ARBA" id="ARBA00023170"/>
    </source>
</evidence>
<dbReference type="InterPro" id="IPR000719">
    <property type="entry name" value="Prot_kinase_dom"/>
</dbReference>
<evidence type="ECO:0000256" key="6">
    <source>
        <dbReference type="ARBA" id="ARBA00022527"/>
    </source>
</evidence>
<keyword evidence="15 23" id="KW-1133">Transmembrane helix</keyword>
<evidence type="ECO:0000256" key="14">
    <source>
        <dbReference type="ARBA" id="ARBA00022842"/>
    </source>
</evidence>
<evidence type="ECO:0000256" key="21">
    <source>
        <dbReference type="PROSITE-ProRule" id="PRU10141"/>
    </source>
</evidence>
<dbReference type="GO" id="GO:0043235">
    <property type="term" value="C:receptor complex"/>
    <property type="evidence" value="ECO:0007669"/>
    <property type="project" value="TreeGrafter"/>
</dbReference>
<proteinExistence type="inferred from homology"/>
<keyword evidence="9" id="KW-0479">Metal-binding</keyword>
<dbReference type="PROSITE" id="PS50011">
    <property type="entry name" value="PROTEIN_KINASE_DOM"/>
    <property type="match status" value="1"/>
</dbReference>
<dbReference type="Gene3D" id="2.10.60.10">
    <property type="entry name" value="CD59"/>
    <property type="match status" value="1"/>
</dbReference>
<sequence length="1089" mass="120430">MQYGGRPRRYYITILTRSLSLDATRAWNSERGTSPRATPLRKNSLAVDVLSPLAETTSASHTFRNQPWEYSHRPPASCVTTARNTCVHSSGRSNRARVTDLYNCLLRLAPDGGRPGYQSYPPGCFYARGICRQSKKIVVGGINRISAANAFVLGSVRCIGVLSPYAEKGCWEVSGNQACEKSQCIADKKPSKVLNNTKFCCCAGDLCNTNVTDMYVPMDEQVVPPATEFLESHNEWSILYVALACTLVPGFLFVVAIVTYWSYHNGGFGKEKPSPDTVHLMENGGGGLLLGSYTLEHLKLSVIVGQGRYGSVWKGSIQDQEVAVKIFPGHYRSYFNNERDLYCLPFIENPSLLTYYGCDERVGVEGCVEYLLVLSYAPNGCLQDYLRSNVLNWSTFCKMSLTVAKGLAHLHTDIRKGDKMKPCVSHRDLNTRNILVKADLSCCLCDLGFAMKISGSKYYYNGEEQHAETKSINDVGTLRYMAPEVLEGAVNLRDCESSLKQIDVYALGLVLWELASRCSDLYHQGAETPPYRLPFEAEVGHHPSFEQMQVMVSRHKSRPLFPELWKDWTAVRLVRETIEDCWDQDAEARLTALCVEERLQELPVLWERQRATIYASGVSPTVNPTFVSATQMQTVPSIRTNVNNNTLNDSNREDTDKNSNRTAVSNGYNYPLGASITSCQQQQRGPLQPYQGRNPCMERNLMTQAPSDEELLCNGNTLVDRSFKHTSAGHYLSNTNAFESQSLVSHDFLGMSQHTTSSLRPATPIPYVQNAVYDSTSLYATIPKQPNIPGNGSASTFTDGNRKSASRWGGWGRGSGGWGGLKKLLDSKRLLFGMYTSKDEDVKNVRCRNIGGGCKDVQQEVDEAKSNLLVRQNGVGLFSSIKKSPMIMETQVCLLPTGKAAENKNGVVTSVMTLNENSIECENNILLVKQNDINEEENNEDLAKISKNKRPSTLPLVSVKPNNIATSVRASRIILDEQFQQVFGSKNEMNASRLKDPNSRVKTPGDVPPSVRKIRGKGNSAARFSLYDDRMMGLGADSKSPINTDNGGGHCLSSSVPSDIDISCNRAVNCDSTNSVTELSVQDEDALSF</sequence>
<gene>
    <name evidence="25" type="ORF">TSIB3V08_LOCUS3304</name>
</gene>
<dbReference type="PANTHER" id="PTHR23255">
    <property type="entry name" value="TRANSFORMING GROWTH FACTOR-BETA RECEPTOR TYPE I AND II"/>
    <property type="match status" value="1"/>
</dbReference>
<evidence type="ECO:0000256" key="9">
    <source>
        <dbReference type="ARBA" id="ARBA00022723"/>
    </source>
</evidence>
<dbReference type="SUPFAM" id="SSF56112">
    <property type="entry name" value="Protein kinase-like (PK-like)"/>
    <property type="match status" value="1"/>
</dbReference>
<comment type="catalytic activity">
    <reaction evidence="19">
        <text>L-seryl-[receptor-protein] + ATP = O-phospho-L-seryl-[receptor-protein] + ADP + H(+)</text>
        <dbReference type="Rhea" id="RHEA:18673"/>
        <dbReference type="Rhea" id="RHEA-COMP:11022"/>
        <dbReference type="Rhea" id="RHEA-COMP:11023"/>
        <dbReference type="ChEBI" id="CHEBI:15378"/>
        <dbReference type="ChEBI" id="CHEBI:29999"/>
        <dbReference type="ChEBI" id="CHEBI:30616"/>
        <dbReference type="ChEBI" id="CHEBI:83421"/>
        <dbReference type="ChEBI" id="CHEBI:456216"/>
        <dbReference type="EC" id="2.7.11.30"/>
    </reaction>
</comment>
<dbReference type="EC" id="2.7.11.30" evidence="5"/>
<evidence type="ECO:0000256" key="2">
    <source>
        <dbReference type="ARBA" id="ARBA00001946"/>
    </source>
</evidence>
<keyword evidence="16 23" id="KW-0472">Membrane</keyword>
<keyword evidence="12" id="KW-0418">Kinase</keyword>
<evidence type="ECO:0000256" key="5">
    <source>
        <dbReference type="ARBA" id="ARBA00012401"/>
    </source>
</evidence>
<evidence type="ECO:0000256" key="19">
    <source>
        <dbReference type="ARBA" id="ARBA00047681"/>
    </source>
</evidence>
<dbReference type="GO" id="GO:0005886">
    <property type="term" value="C:plasma membrane"/>
    <property type="evidence" value="ECO:0007669"/>
    <property type="project" value="TreeGrafter"/>
</dbReference>
<evidence type="ECO:0000256" key="18">
    <source>
        <dbReference type="ARBA" id="ARBA00023180"/>
    </source>
</evidence>
<keyword evidence="13 21" id="KW-0067">ATP-binding</keyword>
<comment type="catalytic activity">
    <reaction evidence="20">
        <text>L-threonyl-[receptor-protein] + ATP = O-phospho-L-threonyl-[receptor-protein] + ADP + H(+)</text>
        <dbReference type="Rhea" id="RHEA:44880"/>
        <dbReference type="Rhea" id="RHEA-COMP:11024"/>
        <dbReference type="Rhea" id="RHEA-COMP:11025"/>
        <dbReference type="ChEBI" id="CHEBI:15378"/>
        <dbReference type="ChEBI" id="CHEBI:30013"/>
        <dbReference type="ChEBI" id="CHEBI:30616"/>
        <dbReference type="ChEBI" id="CHEBI:61977"/>
        <dbReference type="ChEBI" id="CHEBI:456216"/>
        <dbReference type="EC" id="2.7.11.30"/>
    </reaction>
</comment>
<feature type="region of interest" description="Disordered" evidence="22">
    <location>
        <begin position="643"/>
        <end position="662"/>
    </location>
</feature>
<dbReference type="InterPro" id="IPR011009">
    <property type="entry name" value="Kinase-like_dom_sf"/>
</dbReference>
<evidence type="ECO:0000313" key="25">
    <source>
        <dbReference type="EMBL" id="CAD7259088.1"/>
    </source>
</evidence>
<accession>A0A7R9FXN7</accession>
<evidence type="ECO:0000256" key="8">
    <source>
        <dbReference type="ARBA" id="ARBA00022692"/>
    </source>
</evidence>
<dbReference type="InterPro" id="IPR000333">
    <property type="entry name" value="TGFB_receptor"/>
</dbReference>
<comment type="cofactor">
    <cofactor evidence="2">
        <name>Mg(2+)</name>
        <dbReference type="ChEBI" id="CHEBI:18420"/>
    </cofactor>
</comment>
<dbReference type="CDD" id="cd23533">
    <property type="entry name" value="TFP_LU_ECD_BMPR2_like"/>
    <property type="match status" value="1"/>
</dbReference>
<feature type="domain" description="Protein kinase" evidence="24">
    <location>
        <begin position="298"/>
        <end position="605"/>
    </location>
</feature>
<protein>
    <recommendedName>
        <fullName evidence="5">receptor protein serine/threonine kinase</fullName>
        <ecNumber evidence="5">2.7.11.30</ecNumber>
    </recommendedName>
</protein>
<evidence type="ECO:0000256" key="22">
    <source>
        <dbReference type="SAM" id="MobiDB-lite"/>
    </source>
</evidence>
<dbReference type="SUPFAM" id="SSF57302">
    <property type="entry name" value="Snake toxin-like"/>
    <property type="match status" value="1"/>
</dbReference>
<evidence type="ECO:0000256" key="4">
    <source>
        <dbReference type="ARBA" id="ARBA00009605"/>
    </source>
</evidence>
<dbReference type="Gene3D" id="1.10.510.10">
    <property type="entry name" value="Transferase(Phosphotransferase) domain 1"/>
    <property type="match status" value="1"/>
</dbReference>
<dbReference type="FunFam" id="1.10.510.10:FF:000487">
    <property type="entry name" value="Anti-Muellerian hormone type-2 receptor"/>
    <property type="match status" value="1"/>
</dbReference>
<name>A0A7R9FXN7_TIMSH</name>
<feature type="binding site" evidence="21">
    <location>
        <position position="325"/>
    </location>
    <ligand>
        <name>ATP</name>
        <dbReference type="ChEBI" id="CHEBI:30616"/>
    </ligand>
</feature>
<dbReference type="PROSITE" id="PS00107">
    <property type="entry name" value="PROTEIN_KINASE_ATP"/>
    <property type="match status" value="1"/>
</dbReference>
<dbReference type="InterPro" id="IPR017441">
    <property type="entry name" value="Protein_kinase_ATP_BS"/>
</dbReference>
<keyword evidence="11 21" id="KW-0547">Nucleotide-binding</keyword>
<evidence type="ECO:0000256" key="23">
    <source>
        <dbReference type="SAM" id="Phobius"/>
    </source>
</evidence>
<keyword evidence="6" id="KW-0723">Serine/threonine-protein kinase</keyword>
<keyword evidence="18" id="KW-0325">Glycoprotein</keyword>
<evidence type="ECO:0000256" key="15">
    <source>
        <dbReference type="ARBA" id="ARBA00022989"/>
    </source>
</evidence>
<evidence type="ECO:0000256" key="1">
    <source>
        <dbReference type="ARBA" id="ARBA00001936"/>
    </source>
</evidence>
<evidence type="ECO:0000256" key="16">
    <source>
        <dbReference type="ARBA" id="ARBA00023136"/>
    </source>
</evidence>
<dbReference type="GO" id="GO:0005524">
    <property type="term" value="F:ATP binding"/>
    <property type="evidence" value="ECO:0007669"/>
    <property type="project" value="UniProtKB-UniRule"/>
</dbReference>
<dbReference type="GO" id="GO:0005024">
    <property type="term" value="F:transforming growth factor beta receptor activity"/>
    <property type="evidence" value="ECO:0007669"/>
    <property type="project" value="TreeGrafter"/>
</dbReference>
<dbReference type="EMBL" id="OC001095">
    <property type="protein sequence ID" value="CAD7259088.1"/>
    <property type="molecule type" value="Genomic_DNA"/>
</dbReference>
<keyword evidence="10" id="KW-0732">Signal</keyword>
<evidence type="ECO:0000256" key="10">
    <source>
        <dbReference type="ARBA" id="ARBA00022729"/>
    </source>
</evidence>
<feature type="compositionally biased region" description="Basic and acidic residues" evidence="22">
    <location>
        <begin position="650"/>
        <end position="659"/>
    </location>
</feature>
<reference evidence="25" key="1">
    <citation type="submission" date="2020-11" db="EMBL/GenBank/DDBJ databases">
        <authorList>
            <person name="Tran Van P."/>
        </authorList>
    </citation>
    <scope>NUCLEOTIDE SEQUENCE</scope>
</reference>
<organism evidence="25">
    <name type="scientific">Timema shepardi</name>
    <name type="common">Walking stick</name>
    <dbReference type="NCBI Taxonomy" id="629360"/>
    <lineage>
        <taxon>Eukaryota</taxon>
        <taxon>Metazoa</taxon>
        <taxon>Ecdysozoa</taxon>
        <taxon>Arthropoda</taxon>
        <taxon>Hexapoda</taxon>
        <taxon>Insecta</taxon>
        <taxon>Pterygota</taxon>
        <taxon>Neoptera</taxon>
        <taxon>Polyneoptera</taxon>
        <taxon>Phasmatodea</taxon>
        <taxon>Timematodea</taxon>
        <taxon>Timematoidea</taxon>
        <taxon>Timematidae</taxon>
        <taxon>Timema</taxon>
    </lineage>
</organism>
<feature type="transmembrane region" description="Helical" evidence="23">
    <location>
        <begin position="238"/>
        <end position="263"/>
    </location>
</feature>
<evidence type="ECO:0000256" key="7">
    <source>
        <dbReference type="ARBA" id="ARBA00022679"/>
    </source>
</evidence>
<keyword evidence="14" id="KW-0460">Magnesium</keyword>